<comment type="caution">
    <text evidence="2">The sequence shown here is derived from an EMBL/GenBank/DDBJ whole genome shotgun (WGS) entry which is preliminary data.</text>
</comment>
<sequence length="417" mass="46356">MEKESNIYIIGAGISGLIAALELEKLGFSPVIIEASDEVGGRVRTDKVDGFLLDRGFQVLLTAYPEAQRYLDYDLLNLKYFDPGAIILKPGSTLKIHDPLRNPSKAISMAFSDVGTLKDKVKMFLLTQELKKKTDAEIFTGPNTSTLQFLSDYGFSSKIIDNFFKPFFKGIFLENDLSTSSRMFRFVFKMFAEGQAAVPALGMQVIPEQLKSRLLRTQIRFCQKVESLQGTNIELESGELIQADAIIVACRPDLLIPQLQGQTKPYKKVINIYYSLAKSFIAQPMIGLLPDDQFLTNNLVFMTDVSKSYSNNDRALLSVSITKPVTLDDKLAKLVAIELSAITNINAEFFEHVKTYEIHDALPDVEDMSVTLPATSSKIYDNVFLAGDHMLYGSLNAAMTSGRKAAEALILSQQTIH</sequence>
<dbReference type="OrthoDB" id="9767561at2"/>
<dbReference type="InterPro" id="IPR002937">
    <property type="entry name" value="Amino_oxidase"/>
</dbReference>
<evidence type="ECO:0000313" key="2">
    <source>
        <dbReference type="EMBL" id="PRY90508.1"/>
    </source>
</evidence>
<dbReference type="SUPFAM" id="SSF51905">
    <property type="entry name" value="FAD/NAD(P)-binding domain"/>
    <property type="match status" value="1"/>
</dbReference>
<gene>
    <name evidence="2" type="ORF">CLW00_101169</name>
</gene>
<accession>A0A2T0WUY8</accession>
<reference evidence="2 3" key="1">
    <citation type="submission" date="2018-03" db="EMBL/GenBank/DDBJ databases">
        <title>Genomic Encyclopedia of Archaeal and Bacterial Type Strains, Phase II (KMG-II): from individual species to whole genera.</title>
        <authorList>
            <person name="Goeker M."/>
        </authorList>
    </citation>
    <scope>NUCLEOTIDE SEQUENCE [LARGE SCALE GENOMIC DNA]</scope>
    <source>
        <strain evidence="2 3">DSM 27929</strain>
    </source>
</reference>
<name>A0A2T0WUY8_9BACT</name>
<dbReference type="GO" id="GO:0016491">
    <property type="term" value="F:oxidoreductase activity"/>
    <property type="evidence" value="ECO:0007669"/>
    <property type="project" value="InterPro"/>
</dbReference>
<feature type="domain" description="Amine oxidase" evidence="1">
    <location>
        <begin position="14"/>
        <end position="410"/>
    </location>
</feature>
<dbReference type="AlphaFoldDB" id="A0A2T0WUY8"/>
<dbReference type="Proteomes" id="UP000238157">
    <property type="component" value="Unassembled WGS sequence"/>
</dbReference>
<dbReference type="EMBL" id="PVTR01000001">
    <property type="protein sequence ID" value="PRY90508.1"/>
    <property type="molecule type" value="Genomic_DNA"/>
</dbReference>
<dbReference type="RefSeq" id="WP_106131752.1">
    <property type="nucleotide sequence ID" value="NZ_PVTR01000001.1"/>
</dbReference>
<dbReference type="PANTHER" id="PTHR42841">
    <property type="entry name" value="AMINE OXIDASE"/>
    <property type="match status" value="1"/>
</dbReference>
<protein>
    <submittedName>
        <fullName evidence="2">Phytoene dehydrogenase-like protein</fullName>
    </submittedName>
</protein>
<dbReference type="Gene3D" id="3.90.660.20">
    <property type="entry name" value="Protoporphyrinogen oxidase, mitochondrial, domain 2"/>
    <property type="match status" value="1"/>
</dbReference>
<evidence type="ECO:0000313" key="3">
    <source>
        <dbReference type="Proteomes" id="UP000238157"/>
    </source>
</evidence>
<dbReference type="Gene3D" id="1.10.3110.10">
    <property type="entry name" value="protoporphyrinogen ix oxidase, domain 3"/>
    <property type="match status" value="1"/>
</dbReference>
<organism evidence="2 3">
    <name type="scientific">Mongoliibacter ruber</name>
    <dbReference type="NCBI Taxonomy" id="1750599"/>
    <lineage>
        <taxon>Bacteria</taxon>
        <taxon>Pseudomonadati</taxon>
        <taxon>Bacteroidota</taxon>
        <taxon>Cytophagia</taxon>
        <taxon>Cytophagales</taxon>
        <taxon>Cyclobacteriaceae</taxon>
        <taxon>Mongoliibacter</taxon>
    </lineage>
</organism>
<keyword evidence="3" id="KW-1185">Reference proteome</keyword>
<proteinExistence type="predicted"/>
<dbReference type="InterPro" id="IPR036188">
    <property type="entry name" value="FAD/NAD-bd_sf"/>
</dbReference>
<dbReference type="Gene3D" id="3.50.50.60">
    <property type="entry name" value="FAD/NAD(P)-binding domain"/>
    <property type="match status" value="1"/>
</dbReference>
<dbReference type="Pfam" id="PF01593">
    <property type="entry name" value="Amino_oxidase"/>
    <property type="match status" value="1"/>
</dbReference>
<evidence type="ECO:0000259" key="1">
    <source>
        <dbReference type="Pfam" id="PF01593"/>
    </source>
</evidence>